<dbReference type="Proteomes" id="UP000321899">
    <property type="component" value="Unassembled WGS sequence"/>
</dbReference>
<name>A0A5Q4VHT5_9BACT</name>
<gene>
    <name evidence="1" type="ORF">FIM25_02715</name>
</gene>
<dbReference type="Pfam" id="PF13711">
    <property type="entry name" value="DUF4160"/>
    <property type="match status" value="1"/>
</dbReference>
<dbReference type="OrthoDB" id="122670at2"/>
<keyword evidence="2" id="KW-1185">Reference proteome</keyword>
<evidence type="ECO:0000313" key="1">
    <source>
        <dbReference type="EMBL" id="TYT75832.1"/>
    </source>
</evidence>
<comment type="caution">
    <text evidence="1">The sequence shown here is derived from an EMBL/GenBank/DDBJ whole genome shotgun (WGS) entry which is preliminary data.</text>
</comment>
<protein>
    <submittedName>
        <fullName evidence="1">DUF4160 domain-containing protein</fullName>
    </submittedName>
</protein>
<accession>A0A5Q4VHT5</accession>
<dbReference type="EMBL" id="VDMB01000002">
    <property type="protein sequence ID" value="TYT75832.1"/>
    <property type="molecule type" value="Genomic_DNA"/>
</dbReference>
<sequence>MPTVKSIPGPYRFFFYSFDCNEPMHVHIQRDKEVCKFWLNPLVLGKNNGFSPKDLNLIRKIIQLNMEIIREAWHEHCD</sequence>
<dbReference type="InterPro" id="IPR025427">
    <property type="entry name" value="DUF4160"/>
</dbReference>
<dbReference type="AlphaFoldDB" id="A0A5Q4VHT5"/>
<dbReference type="RefSeq" id="WP_139446032.1">
    <property type="nucleotide sequence ID" value="NZ_VDMB01000002.1"/>
</dbReference>
<organism evidence="1 2">
    <name type="scientific">Desulfobotulus mexicanus</name>
    <dbReference type="NCBI Taxonomy" id="2586642"/>
    <lineage>
        <taxon>Bacteria</taxon>
        <taxon>Pseudomonadati</taxon>
        <taxon>Thermodesulfobacteriota</taxon>
        <taxon>Desulfobacteria</taxon>
        <taxon>Desulfobacterales</taxon>
        <taxon>Desulfobacteraceae</taxon>
        <taxon>Desulfobotulus</taxon>
    </lineage>
</organism>
<evidence type="ECO:0000313" key="2">
    <source>
        <dbReference type="Proteomes" id="UP000321899"/>
    </source>
</evidence>
<proteinExistence type="predicted"/>
<reference evidence="1 2" key="1">
    <citation type="submission" date="2019-06" db="EMBL/GenBank/DDBJ databases">
        <title>Desulfobotulus mexicanus sp. nov., a novel sulfate-reducing bacterium isolated from the sediment of an alkaline crater lake in Mexico.</title>
        <authorList>
            <person name="Hirschler-Rea A."/>
        </authorList>
    </citation>
    <scope>NUCLEOTIDE SEQUENCE [LARGE SCALE GENOMIC DNA]</scope>
    <source>
        <strain evidence="1 2">PAR22N</strain>
    </source>
</reference>